<organism evidence="1 2">
    <name type="scientific">Funneliformis mosseae</name>
    <name type="common">Endomycorrhizal fungus</name>
    <name type="synonym">Glomus mosseae</name>
    <dbReference type="NCBI Taxonomy" id="27381"/>
    <lineage>
        <taxon>Eukaryota</taxon>
        <taxon>Fungi</taxon>
        <taxon>Fungi incertae sedis</taxon>
        <taxon>Mucoromycota</taxon>
        <taxon>Glomeromycotina</taxon>
        <taxon>Glomeromycetes</taxon>
        <taxon>Glomerales</taxon>
        <taxon>Glomeraceae</taxon>
        <taxon>Funneliformis</taxon>
    </lineage>
</organism>
<comment type="caution">
    <text evidence="1">The sequence shown here is derived from an EMBL/GenBank/DDBJ whole genome shotgun (WGS) entry which is preliminary data.</text>
</comment>
<dbReference type="EMBL" id="CAJVPP010006689">
    <property type="protein sequence ID" value="CAG8680807.1"/>
    <property type="molecule type" value="Genomic_DNA"/>
</dbReference>
<evidence type="ECO:0000313" key="2">
    <source>
        <dbReference type="Proteomes" id="UP000789375"/>
    </source>
</evidence>
<name>A0A9N9HJJ3_FUNMO</name>
<gene>
    <name evidence="1" type="ORF">FMOSSE_LOCUS12879</name>
</gene>
<reference evidence="1" key="1">
    <citation type="submission" date="2021-06" db="EMBL/GenBank/DDBJ databases">
        <authorList>
            <person name="Kallberg Y."/>
            <person name="Tangrot J."/>
            <person name="Rosling A."/>
        </authorList>
    </citation>
    <scope>NUCLEOTIDE SEQUENCE</scope>
    <source>
        <strain evidence="1">87-6 pot B 2015</strain>
    </source>
</reference>
<accession>A0A9N9HJJ3</accession>
<dbReference type="Proteomes" id="UP000789375">
    <property type="component" value="Unassembled WGS sequence"/>
</dbReference>
<proteinExistence type="predicted"/>
<dbReference type="AlphaFoldDB" id="A0A9N9HJJ3"/>
<evidence type="ECO:0000313" key="1">
    <source>
        <dbReference type="EMBL" id="CAG8680807.1"/>
    </source>
</evidence>
<feature type="non-terminal residue" evidence="1">
    <location>
        <position position="56"/>
    </location>
</feature>
<keyword evidence="2" id="KW-1185">Reference proteome</keyword>
<sequence>LLYIQIVLHKHFHMDETMLSYTASFNSSDELHKNFVKEERSIKVSIKTFLKPCRYI</sequence>
<protein>
    <submittedName>
        <fullName evidence="1">15376_t:CDS:1</fullName>
    </submittedName>
</protein>